<evidence type="ECO:0000313" key="2">
    <source>
        <dbReference type="Proteomes" id="UP001237642"/>
    </source>
</evidence>
<gene>
    <name evidence="1" type="ORF">POM88_002533</name>
</gene>
<name>A0AAD8JGW8_9APIA</name>
<evidence type="ECO:0000313" key="1">
    <source>
        <dbReference type="EMBL" id="KAK1402928.1"/>
    </source>
</evidence>
<dbReference type="EMBL" id="JAUIZM010000001">
    <property type="protein sequence ID" value="KAK1402928.1"/>
    <property type="molecule type" value="Genomic_DNA"/>
</dbReference>
<dbReference type="Proteomes" id="UP001237642">
    <property type="component" value="Unassembled WGS sequence"/>
</dbReference>
<dbReference type="AlphaFoldDB" id="A0AAD8JGW8"/>
<reference evidence="1" key="1">
    <citation type="submission" date="2023-02" db="EMBL/GenBank/DDBJ databases">
        <title>Genome of toxic invasive species Heracleum sosnowskyi carries increased number of genes despite the absence of recent whole-genome duplications.</title>
        <authorList>
            <person name="Schelkunov M."/>
            <person name="Shtratnikova V."/>
            <person name="Makarenko M."/>
            <person name="Klepikova A."/>
            <person name="Omelchenko D."/>
            <person name="Novikova G."/>
            <person name="Obukhova E."/>
            <person name="Bogdanov V."/>
            <person name="Penin A."/>
            <person name="Logacheva M."/>
        </authorList>
    </citation>
    <scope>NUCLEOTIDE SEQUENCE</scope>
    <source>
        <strain evidence="1">Hsosn_3</strain>
        <tissue evidence="1">Leaf</tissue>
    </source>
</reference>
<sequence>MPNYKLPESCLICLPALTTLCLDRVELQGTLSSFSLPVTSLSMKRCNFSETVWGFVALSNLHLDIDVLHTKKKSDCFSGLDNLRNLTLNFSTRIITSFFISCPELVNLKIIAPCTTRTSEIVVVAPKLREVYCVSIFEVTLSAHELENVILKLRDANYELNLATKSGNKFIYSRLIPMFSKLGCAKILTIECNGKN</sequence>
<dbReference type="SUPFAM" id="SSF52058">
    <property type="entry name" value="L domain-like"/>
    <property type="match status" value="1"/>
</dbReference>
<keyword evidence="2" id="KW-1185">Reference proteome</keyword>
<accession>A0AAD8JGW8</accession>
<organism evidence="1 2">
    <name type="scientific">Heracleum sosnowskyi</name>
    <dbReference type="NCBI Taxonomy" id="360622"/>
    <lineage>
        <taxon>Eukaryota</taxon>
        <taxon>Viridiplantae</taxon>
        <taxon>Streptophyta</taxon>
        <taxon>Embryophyta</taxon>
        <taxon>Tracheophyta</taxon>
        <taxon>Spermatophyta</taxon>
        <taxon>Magnoliopsida</taxon>
        <taxon>eudicotyledons</taxon>
        <taxon>Gunneridae</taxon>
        <taxon>Pentapetalae</taxon>
        <taxon>asterids</taxon>
        <taxon>campanulids</taxon>
        <taxon>Apiales</taxon>
        <taxon>Apiaceae</taxon>
        <taxon>Apioideae</taxon>
        <taxon>apioid superclade</taxon>
        <taxon>Tordylieae</taxon>
        <taxon>Tordyliinae</taxon>
        <taxon>Heracleum</taxon>
    </lineage>
</organism>
<comment type="caution">
    <text evidence="1">The sequence shown here is derived from an EMBL/GenBank/DDBJ whole genome shotgun (WGS) entry which is preliminary data.</text>
</comment>
<protein>
    <submittedName>
        <fullName evidence="1">Uncharacterized protein</fullName>
    </submittedName>
</protein>
<reference evidence="1" key="2">
    <citation type="submission" date="2023-05" db="EMBL/GenBank/DDBJ databases">
        <authorList>
            <person name="Schelkunov M.I."/>
        </authorList>
    </citation>
    <scope>NUCLEOTIDE SEQUENCE</scope>
    <source>
        <strain evidence="1">Hsosn_3</strain>
        <tissue evidence="1">Leaf</tissue>
    </source>
</reference>
<proteinExistence type="predicted"/>